<dbReference type="GO" id="GO:0030288">
    <property type="term" value="C:outer membrane-bounded periplasmic space"/>
    <property type="evidence" value="ECO:0007669"/>
    <property type="project" value="UniProtKB-ARBA"/>
</dbReference>
<accession>A0AAU7JJK8</accession>
<dbReference type="PANTHER" id="PTHR30290:SF38">
    <property type="entry name" value="D,D-DIPEPTIDE-BINDING PERIPLASMIC PROTEIN DDPA-RELATED"/>
    <property type="match status" value="1"/>
</dbReference>
<evidence type="ECO:0000313" key="6">
    <source>
        <dbReference type="EMBL" id="XBO40164.1"/>
    </source>
</evidence>
<organism evidence="6">
    <name type="scientific">Alsobacter sp. KACC 23698</name>
    <dbReference type="NCBI Taxonomy" id="3149229"/>
    <lineage>
        <taxon>Bacteria</taxon>
        <taxon>Pseudomonadati</taxon>
        <taxon>Pseudomonadota</taxon>
        <taxon>Alphaproteobacteria</taxon>
        <taxon>Hyphomicrobiales</taxon>
        <taxon>Alsobacteraceae</taxon>
        <taxon>Alsobacter</taxon>
    </lineage>
</organism>
<dbReference type="CDD" id="cd08511">
    <property type="entry name" value="PBP2_NikA_DppA_OppA_like_5"/>
    <property type="match status" value="1"/>
</dbReference>
<dbReference type="InterPro" id="IPR000914">
    <property type="entry name" value="SBP_5_dom"/>
</dbReference>
<protein>
    <submittedName>
        <fullName evidence="6">ABC transporter substrate-binding protein</fullName>
    </submittedName>
</protein>
<dbReference type="RefSeq" id="WP_406857019.1">
    <property type="nucleotide sequence ID" value="NZ_CP157484.1"/>
</dbReference>
<dbReference type="PANTHER" id="PTHR30290">
    <property type="entry name" value="PERIPLASMIC BINDING COMPONENT OF ABC TRANSPORTER"/>
    <property type="match status" value="1"/>
</dbReference>
<feature type="domain" description="Solute-binding protein family 5" evidence="5">
    <location>
        <begin position="64"/>
        <end position="420"/>
    </location>
</feature>
<dbReference type="Gene3D" id="3.40.190.10">
    <property type="entry name" value="Periplasmic binding protein-like II"/>
    <property type="match status" value="1"/>
</dbReference>
<evidence type="ECO:0000256" key="4">
    <source>
        <dbReference type="SAM" id="SignalP"/>
    </source>
</evidence>
<dbReference type="AlphaFoldDB" id="A0AAU7JJK8"/>
<proteinExistence type="inferred from homology"/>
<comment type="similarity">
    <text evidence="2">Belongs to the bacterial solute-binding protein 5 family.</text>
</comment>
<gene>
    <name evidence="6" type="ORF">ABEG18_05125</name>
</gene>
<sequence length="500" mass="55080">MLRVCAVALAGVLALAGPGSAASLRIGLQSDPDLLDPARGGSFVGRVVFAALCDKLVDVSDDLKFVPQLATDWTWSPDGKALTMRLRSGVTFHDGEPFDAEAVRFNIKRYKDASYSVRKGELKPVTDVEVVDPLTVRFILSAPYAPLLSVLADRAGMMMAPKATEKAGEAASSNPSCSGPFRFKQRVAQDKIVFERFPDYWDAKSILVDEVTYLPIPDPTVNLMNLRAGQLDIIERIAATDMEAAKTDARIRVSSAPSLAYYTLSINLADKSPNASPMSKDARVREAFELSFDRRVVNEVVFGGAFVPSNQTEPPGSRYFNPDVPLPQRDVEKAKKLLKEAGYDRVPFTITVANNPTDQQVAQVIQSMSAEAGFDVKIDAMEATSMVDRTNRGDYQSAVVIWSGRTDPDGNLTHWAACDGYLNWGKYCDPEVDKLLNQARTVTDEAQRVALYRQATSRWLAARAHLVLYHLNWLRAYSVRVQGFHNSPDGIIRLQGVSLR</sequence>
<evidence type="ECO:0000256" key="1">
    <source>
        <dbReference type="ARBA" id="ARBA00004418"/>
    </source>
</evidence>
<evidence type="ECO:0000259" key="5">
    <source>
        <dbReference type="Pfam" id="PF00496"/>
    </source>
</evidence>
<dbReference type="PIRSF" id="PIRSF002741">
    <property type="entry name" value="MppA"/>
    <property type="match status" value="1"/>
</dbReference>
<feature type="signal peptide" evidence="4">
    <location>
        <begin position="1"/>
        <end position="21"/>
    </location>
</feature>
<reference evidence="6" key="1">
    <citation type="submission" date="2024-05" db="EMBL/GenBank/DDBJ databases">
        <authorList>
            <person name="Kim S."/>
            <person name="Heo J."/>
            <person name="Choi H."/>
            <person name="Choi Y."/>
            <person name="Kwon S.-W."/>
            <person name="Kim Y."/>
        </authorList>
    </citation>
    <scope>NUCLEOTIDE SEQUENCE</scope>
    <source>
        <strain evidence="6">KACC 23698</strain>
    </source>
</reference>
<dbReference type="EMBL" id="CP157484">
    <property type="protein sequence ID" value="XBO40164.1"/>
    <property type="molecule type" value="Genomic_DNA"/>
</dbReference>
<name>A0AAU7JJK8_9HYPH</name>
<dbReference type="GO" id="GO:0015833">
    <property type="term" value="P:peptide transport"/>
    <property type="evidence" value="ECO:0007669"/>
    <property type="project" value="TreeGrafter"/>
</dbReference>
<dbReference type="SUPFAM" id="SSF53850">
    <property type="entry name" value="Periplasmic binding protein-like II"/>
    <property type="match status" value="1"/>
</dbReference>
<dbReference type="InterPro" id="IPR030678">
    <property type="entry name" value="Peptide/Ni-bd"/>
</dbReference>
<dbReference type="GO" id="GO:1904680">
    <property type="term" value="F:peptide transmembrane transporter activity"/>
    <property type="evidence" value="ECO:0007669"/>
    <property type="project" value="TreeGrafter"/>
</dbReference>
<dbReference type="Pfam" id="PF00496">
    <property type="entry name" value="SBP_bac_5"/>
    <property type="match status" value="1"/>
</dbReference>
<dbReference type="GO" id="GO:0043190">
    <property type="term" value="C:ATP-binding cassette (ABC) transporter complex"/>
    <property type="evidence" value="ECO:0007669"/>
    <property type="project" value="InterPro"/>
</dbReference>
<dbReference type="InterPro" id="IPR039424">
    <property type="entry name" value="SBP_5"/>
</dbReference>
<dbReference type="Gene3D" id="3.90.76.10">
    <property type="entry name" value="Dipeptide-binding Protein, Domain 1"/>
    <property type="match status" value="1"/>
</dbReference>
<evidence type="ECO:0000256" key="3">
    <source>
        <dbReference type="ARBA" id="ARBA00022729"/>
    </source>
</evidence>
<keyword evidence="3 4" id="KW-0732">Signal</keyword>
<dbReference type="Gene3D" id="3.10.105.10">
    <property type="entry name" value="Dipeptide-binding Protein, Domain 3"/>
    <property type="match status" value="1"/>
</dbReference>
<comment type="subcellular location">
    <subcellularLocation>
        <location evidence="1">Periplasm</location>
    </subcellularLocation>
</comment>
<feature type="chain" id="PRO_5043806413" evidence="4">
    <location>
        <begin position="22"/>
        <end position="500"/>
    </location>
</feature>
<evidence type="ECO:0000256" key="2">
    <source>
        <dbReference type="ARBA" id="ARBA00005695"/>
    </source>
</evidence>